<feature type="compositionally biased region" description="Basic and acidic residues" evidence="4">
    <location>
        <begin position="341"/>
        <end position="361"/>
    </location>
</feature>
<feature type="region of interest" description="Disordered" evidence="4">
    <location>
        <begin position="1"/>
        <end position="460"/>
    </location>
</feature>
<evidence type="ECO:0000256" key="1">
    <source>
        <dbReference type="ARBA" id="ARBA00004123"/>
    </source>
</evidence>
<evidence type="ECO:0000256" key="2">
    <source>
        <dbReference type="ARBA" id="ARBA00023125"/>
    </source>
</evidence>
<feature type="compositionally biased region" description="Basic and acidic residues" evidence="4">
    <location>
        <begin position="416"/>
        <end position="450"/>
    </location>
</feature>
<feature type="domain" description="Myb-like" evidence="5">
    <location>
        <begin position="545"/>
        <end position="589"/>
    </location>
</feature>
<evidence type="ECO:0000313" key="7">
    <source>
        <dbReference type="EMBL" id="KAF3035782.1"/>
    </source>
</evidence>
<dbReference type="PROSITE" id="PS51294">
    <property type="entry name" value="HTH_MYB"/>
    <property type="match status" value="1"/>
</dbReference>
<dbReference type="GO" id="GO:0000976">
    <property type="term" value="F:transcription cis-regulatory region binding"/>
    <property type="evidence" value="ECO:0007669"/>
    <property type="project" value="TreeGrafter"/>
</dbReference>
<dbReference type="InterPro" id="IPR017930">
    <property type="entry name" value="Myb_dom"/>
</dbReference>
<dbReference type="InterPro" id="IPR051651">
    <property type="entry name" value="DMTF1_DNA-bind_reg"/>
</dbReference>
<accession>A0A9P5BZA8</accession>
<keyword evidence="3" id="KW-0539">Nucleus</keyword>
<gene>
    <name evidence="7" type="primary">REB1</name>
    <name evidence="7" type="ORF">E8E12_002461</name>
</gene>
<feature type="domain" description="HTH myb-type" evidence="6">
    <location>
        <begin position="545"/>
        <end position="593"/>
    </location>
</feature>
<evidence type="ECO:0000256" key="4">
    <source>
        <dbReference type="SAM" id="MobiDB-lite"/>
    </source>
</evidence>
<dbReference type="GO" id="GO:0005634">
    <property type="term" value="C:nucleus"/>
    <property type="evidence" value="ECO:0007669"/>
    <property type="project" value="UniProtKB-SubCell"/>
</dbReference>
<feature type="compositionally biased region" description="Polar residues" evidence="4">
    <location>
        <begin position="112"/>
        <end position="121"/>
    </location>
</feature>
<dbReference type="PANTHER" id="PTHR46380">
    <property type="entry name" value="CYCLIN-D-BINDING MYB-LIKE TRANSCRIPTION FACTOR 1"/>
    <property type="match status" value="1"/>
</dbReference>
<feature type="compositionally biased region" description="Polar residues" evidence="4">
    <location>
        <begin position="283"/>
        <end position="293"/>
    </location>
</feature>
<evidence type="ECO:0000256" key="3">
    <source>
        <dbReference type="ARBA" id="ARBA00023242"/>
    </source>
</evidence>
<keyword evidence="2" id="KW-0238">DNA-binding</keyword>
<feature type="compositionally biased region" description="Low complexity" evidence="4">
    <location>
        <begin position="1"/>
        <end position="17"/>
    </location>
</feature>
<dbReference type="PANTHER" id="PTHR46380:SF2">
    <property type="entry name" value="CYCLIN-D-BINDING MYB-LIKE TRANSCRIPTION FACTOR 1"/>
    <property type="match status" value="1"/>
</dbReference>
<feature type="compositionally biased region" description="Basic and acidic residues" evidence="4">
    <location>
        <begin position="691"/>
        <end position="709"/>
    </location>
</feature>
<feature type="compositionally biased region" description="Basic and acidic residues" evidence="4">
    <location>
        <begin position="726"/>
        <end position="743"/>
    </location>
</feature>
<dbReference type="EMBL" id="SWKV01000055">
    <property type="protein sequence ID" value="KAF3035782.1"/>
    <property type="molecule type" value="Genomic_DNA"/>
</dbReference>
<dbReference type="OrthoDB" id="39591at2759"/>
<dbReference type="InterPro" id="IPR009057">
    <property type="entry name" value="Homeodomain-like_sf"/>
</dbReference>
<feature type="compositionally biased region" description="Basic residues" evidence="4">
    <location>
        <begin position="331"/>
        <end position="340"/>
    </location>
</feature>
<evidence type="ECO:0000259" key="6">
    <source>
        <dbReference type="PROSITE" id="PS51294"/>
    </source>
</evidence>
<reference evidence="7" key="1">
    <citation type="submission" date="2019-04" db="EMBL/GenBank/DDBJ databases">
        <title>Sequencing of skin fungus with MAO and IRED activity.</title>
        <authorList>
            <person name="Marsaioli A.J."/>
            <person name="Bonatto J.M.C."/>
            <person name="Reis Junior O."/>
        </authorList>
    </citation>
    <scope>NUCLEOTIDE SEQUENCE</scope>
    <source>
        <strain evidence="7">28M1</strain>
    </source>
</reference>
<dbReference type="PROSITE" id="PS50090">
    <property type="entry name" value="MYB_LIKE"/>
    <property type="match status" value="2"/>
</dbReference>
<proteinExistence type="predicted"/>
<keyword evidence="8" id="KW-1185">Reference proteome</keyword>
<dbReference type="Pfam" id="PF13921">
    <property type="entry name" value="Myb_DNA-bind_6"/>
    <property type="match status" value="1"/>
</dbReference>
<feature type="compositionally biased region" description="Polar residues" evidence="4">
    <location>
        <begin position="154"/>
        <end position="163"/>
    </location>
</feature>
<name>A0A9P5BZA8_9PLEO</name>
<dbReference type="Proteomes" id="UP000758155">
    <property type="component" value="Unassembled WGS sequence"/>
</dbReference>
<feature type="compositionally biased region" description="Basic residues" evidence="4">
    <location>
        <begin position="95"/>
        <end position="110"/>
    </location>
</feature>
<comment type="caution">
    <text evidence="7">The sequence shown here is derived from an EMBL/GenBank/DDBJ whole genome shotgun (WGS) entry which is preliminary data.</text>
</comment>
<evidence type="ECO:0000313" key="8">
    <source>
        <dbReference type="Proteomes" id="UP000758155"/>
    </source>
</evidence>
<comment type="subcellular location">
    <subcellularLocation>
        <location evidence="1">Nucleus</location>
    </subcellularLocation>
</comment>
<dbReference type="InterPro" id="IPR001005">
    <property type="entry name" value="SANT/Myb"/>
</dbReference>
<feature type="domain" description="Myb-like" evidence="5">
    <location>
        <begin position="592"/>
        <end position="664"/>
    </location>
</feature>
<evidence type="ECO:0000259" key="5">
    <source>
        <dbReference type="PROSITE" id="PS50090"/>
    </source>
</evidence>
<organism evidence="7 8">
    <name type="scientific">Didymella heteroderae</name>
    <dbReference type="NCBI Taxonomy" id="1769908"/>
    <lineage>
        <taxon>Eukaryota</taxon>
        <taxon>Fungi</taxon>
        <taxon>Dikarya</taxon>
        <taxon>Ascomycota</taxon>
        <taxon>Pezizomycotina</taxon>
        <taxon>Dothideomycetes</taxon>
        <taxon>Pleosporomycetidae</taxon>
        <taxon>Pleosporales</taxon>
        <taxon>Pleosporineae</taxon>
        <taxon>Didymellaceae</taxon>
        <taxon>Didymella</taxon>
    </lineage>
</organism>
<dbReference type="SMART" id="SM00717">
    <property type="entry name" value="SANT"/>
    <property type="match status" value="2"/>
</dbReference>
<sequence>MGVSSSQPIPSSQYIQPHPESFTPTATPNRIKRVYTHTPTMDDEAAAEQLMSEARASYSANHNDNAIPLRLGGANLPETSKKKSKELKKLEKLGKLGKSHKPKKSNRKHLAASQTSPSQLPTHEPTDSRALIAESPLKSQILPSTAPDAKIEVPNSQVANSIPASMPVTSGHAASPGDTKSKSKKRKRKRQIETETQDEVIPATPQEEADEGQSSQKRRKKHQSQASVHSVYADAEEVATTPGATLDVLSEPAFREEKDGAVPTPLTPRALLENLNAERLQRMQGSQSSSKAHTSARRKQKNVEMSPADVDAEEHIADVEGELPDAAQSLNRKKKSSKNKHILEAPKLDWEAPARSLDDSPPKLSTFDDIEATEPMESNRKEKKRKKKLTKSEESTKSSRYSVGGLPKSPSKRPSKHDPNKNYERARDEDDRTAADRALESSRDLGHPPELRTSGDYSSDEDELLRRAIRDFQQREALETADLVRIIHWMPTKEDITGGATTDQAETELKKQSAAFWEEVKGTGVRRKMKNIKEHVRATYHTYHRGPWSLDEDEQLRGLVDLYPNQWKLIATHLNRLRGDVFNRWKDYVQHGPDRVTKRWSQEEEETFVKVLSTVIQRVEDNLAETGKPPLDDYFSSINWSHVCKEMGNTRSRLQCQYKLKQMRARVPPPTFDFEIRPRRTPPPDEIEVGPVRDGEEGADKLDASESESKKRKRHSGAGAGKKQKKQAEKHAKKQDFKSKELVSESDSAESEPEV</sequence>
<feature type="region of interest" description="Disordered" evidence="4">
    <location>
        <begin position="669"/>
        <end position="755"/>
    </location>
</feature>
<dbReference type="CDD" id="cd00167">
    <property type="entry name" value="SANT"/>
    <property type="match status" value="2"/>
</dbReference>
<protein>
    <submittedName>
        <fullName evidence="7">RNA polymerase I enhancer binding protein</fullName>
    </submittedName>
</protein>
<dbReference type="SUPFAM" id="SSF46689">
    <property type="entry name" value="Homeodomain-like"/>
    <property type="match status" value="1"/>
</dbReference>
<dbReference type="GO" id="GO:0003700">
    <property type="term" value="F:DNA-binding transcription factor activity"/>
    <property type="evidence" value="ECO:0007669"/>
    <property type="project" value="TreeGrafter"/>
</dbReference>
<dbReference type="AlphaFoldDB" id="A0A9P5BZA8"/>
<dbReference type="Gene3D" id="1.10.10.60">
    <property type="entry name" value="Homeodomain-like"/>
    <property type="match status" value="1"/>
</dbReference>